<gene>
    <name evidence="1" type="ORF">CVLEPA_LOCUS2362</name>
</gene>
<organism evidence="1 2">
    <name type="scientific">Clavelina lepadiformis</name>
    <name type="common">Light-bulb sea squirt</name>
    <name type="synonym">Ascidia lepadiformis</name>
    <dbReference type="NCBI Taxonomy" id="159417"/>
    <lineage>
        <taxon>Eukaryota</taxon>
        <taxon>Metazoa</taxon>
        <taxon>Chordata</taxon>
        <taxon>Tunicata</taxon>
        <taxon>Ascidiacea</taxon>
        <taxon>Aplousobranchia</taxon>
        <taxon>Clavelinidae</taxon>
        <taxon>Clavelina</taxon>
    </lineage>
</organism>
<dbReference type="Proteomes" id="UP001642483">
    <property type="component" value="Unassembled WGS sequence"/>
</dbReference>
<accession>A0ABP0F334</accession>
<comment type="caution">
    <text evidence="1">The sequence shown here is derived from an EMBL/GenBank/DDBJ whole genome shotgun (WGS) entry which is preliminary data.</text>
</comment>
<proteinExistence type="predicted"/>
<dbReference type="EMBL" id="CAWYQH010000001">
    <property type="protein sequence ID" value="CAK8672667.1"/>
    <property type="molecule type" value="Genomic_DNA"/>
</dbReference>
<evidence type="ECO:0000313" key="1">
    <source>
        <dbReference type="EMBL" id="CAK8672667.1"/>
    </source>
</evidence>
<name>A0ABP0F334_CLALP</name>
<evidence type="ECO:0000313" key="2">
    <source>
        <dbReference type="Proteomes" id="UP001642483"/>
    </source>
</evidence>
<protein>
    <submittedName>
        <fullName evidence="1">Uncharacterized protein</fullName>
    </submittedName>
</protein>
<reference evidence="1 2" key="1">
    <citation type="submission" date="2024-02" db="EMBL/GenBank/DDBJ databases">
        <authorList>
            <person name="Daric V."/>
            <person name="Darras S."/>
        </authorList>
    </citation>
    <scope>NUCLEOTIDE SEQUENCE [LARGE SCALE GENOMIC DNA]</scope>
</reference>
<sequence>MKGSENVLATQLPLQIKGSLLKRDETNIQKLYDERSSCGRVLDAWVLATVLQKVIRPFIKESREEPNLFGLS</sequence>
<keyword evidence="2" id="KW-1185">Reference proteome</keyword>